<protein>
    <recommendedName>
        <fullName evidence="3">CUB domain-containing protein</fullName>
    </recommendedName>
</protein>
<dbReference type="InParanoid" id="A0A665WVV6"/>
<dbReference type="SUPFAM" id="SSF49854">
    <property type="entry name" value="Spermadhesin, CUB domain"/>
    <property type="match status" value="1"/>
</dbReference>
<evidence type="ECO:0000313" key="1">
    <source>
        <dbReference type="Ensembl" id="ENSENLP00000048091.1"/>
    </source>
</evidence>
<reference evidence="1" key="1">
    <citation type="submission" date="2021-04" db="EMBL/GenBank/DDBJ databases">
        <authorList>
            <consortium name="Wellcome Sanger Institute Data Sharing"/>
        </authorList>
    </citation>
    <scope>NUCLEOTIDE SEQUENCE [LARGE SCALE GENOMIC DNA]</scope>
</reference>
<dbReference type="AlphaFoldDB" id="A0A665WVV6"/>
<name>A0A665WVV6_ECHNA</name>
<dbReference type="Proteomes" id="UP000472264">
    <property type="component" value="Chromosome 9"/>
</dbReference>
<reference evidence="1" key="2">
    <citation type="submission" date="2025-08" db="UniProtKB">
        <authorList>
            <consortium name="Ensembl"/>
        </authorList>
    </citation>
    <scope>IDENTIFICATION</scope>
</reference>
<evidence type="ECO:0008006" key="3">
    <source>
        <dbReference type="Google" id="ProtNLM"/>
    </source>
</evidence>
<organism evidence="1 2">
    <name type="scientific">Echeneis naucrates</name>
    <name type="common">Live sharksucker</name>
    <dbReference type="NCBI Taxonomy" id="173247"/>
    <lineage>
        <taxon>Eukaryota</taxon>
        <taxon>Metazoa</taxon>
        <taxon>Chordata</taxon>
        <taxon>Craniata</taxon>
        <taxon>Vertebrata</taxon>
        <taxon>Euteleostomi</taxon>
        <taxon>Actinopterygii</taxon>
        <taxon>Neopterygii</taxon>
        <taxon>Teleostei</taxon>
        <taxon>Neoteleostei</taxon>
        <taxon>Acanthomorphata</taxon>
        <taxon>Carangaria</taxon>
        <taxon>Carangiformes</taxon>
        <taxon>Echeneidae</taxon>
        <taxon>Echeneis</taxon>
    </lineage>
</organism>
<accession>A0A665WVV6</accession>
<evidence type="ECO:0000313" key="2">
    <source>
        <dbReference type="Proteomes" id="UP000472264"/>
    </source>
</evidence>
<keyword evidence="2" id="KW-1185">Reference proteome</keyword>
<reference evidence="1" key="3">
    <citation type="submission" date="2025-09" db="UniProtKB">
        <authorList>
            <consortium name="Ensembl"/>
        </authorList>
    </citation>
    <scope>IDENTIFICATION</scope>
</reference>
<dbReference type="InterPro" id="IPR035914">
    <property type="entry name" value="Sperma_CUB_dom_sf"/>
</dbReference>
<dbReference type="OMA" id="INVAPRY"/>
<sequence length="222" mass="24879">MHAHAQTHHHPGMLPGQLRCTVSIGRPLDEVIHIKVELSSLNCRKSMSNYSIRKCASVASSELTSRTNVLLVRQNLLTPGNGIVFTYKSQKNTKRNCDVQLFSPSGQFENPTTSDTNHTCRVLINAPPSVKIRIQALHIGLLFNASPIFYLVFLVQIRDTNVLKTNVFKGQQLFLWHSSGNMAEIEFHGDYLHTEGSFRLSCPTVHPLQPGQTWQHSSPHSC</sequence>
<proteinExistence type="predicted"/>
<dbReference type="Gene3D" id="2.60.120.290">
    <property type="entry name" value="Spermadhesin, CUB domain"/>
    <property type="match status" value="1"/>
</dbReference>
<dbReference type="Ensembl" id="ENSENLT00000049238.1">
    <property type="protein sequence ID" value="ENSENLP00000048091.1"/>
    <property type="gene ID" value="ENSENLG00000020283.1"/>
</dbReference>